<proteinExistence type="predicted"/>
<comment type="caution">
    <text evidence="2">The sequence shown here is derived from an EMBL/GenBank/DDBJ whole genome shotgun (WGS) entry which is preliminary data.</text>
</comment>
<name>A0A101XQT1_9BACL</name>
<evidence type="ECO:0000313" key="2">
    <source>
        <dbReference type="EMBL" id="KUO95829.1"/>
    </source>
</evidence>
<dbReference type="Proteomes" id="UP000053557">
    <property type="component" value="Unassembled WGS sequence"/>
</dbReference>
<feature type="transmembrane region" description="Helical" evidence="1">
    <location>
        <begin position="6"/>
        <end position="25"/>
    </location>
</feature>
<gene>
    <name evidence="2" type="ORF">ATW55_15145</name>
</gene>
<keyword evidence="1" id="KW-0472">Membrane</keyword>
<evidence type="ECO:0000313" key="3">
    <source>
        <dbReference type="Proteomes" id="UP000053557"/>
    </source>
</evidence>
<keyword evidence="1" id="KW-1133">Transmembrane helix</keyword>
<dbReference type="EMBL" id="LPVJ01000035">
    <property type="protein sequence ID" value="KUO95829.1"/>
    <property type="molecule type" value="Genomic_DNA"/>
</dbReference>
<sequence length="150" mass="15605">MPSQLITALFAICVSFAVAVILILAPPLVDTKIKMDAIAQDAARVYAITGDIGATQSEINADLMAAHLPTTWDGQTLVSVTPTISGSNQPGYALDSTPTSTNANVQIQYNAPIPFDRALTLFGGPALAATVPMTASATQWNEVQYTGVGP</sequence>
<evidence type="ECO:0000256" key="1">
    <source>
        <dbReference type="SAM" id="Phobius"/>
    </source>
</evidence>
<dbReference type="RefSeq" id="WP_067716041.1">
    <property type="nucleotide sequence ID" value="NZ_LPVJ01000035.1"/>
</dbReference>
<protein>
    <submittedName>
        <fullName evidence="2">Uncharacterized protein</fullName>
    </submittedName>
</protein>
<keyword evidence="1" id="KW-0812">Transmembrane</keyword>
<dbReference type="AlphaFoldDB" id="A0A101XQT1"/>
<dbReference type="OrthoDB" id="2997615at2"/>
<reference evidence="2 3" key="1">
    <citation type="submission" date="2015-12" db="EMBL/GenBank/DDBJ databases">
        <title>Draft genome sequence of Acidibacillus ferrooxidans ITV001, isolated from a chalcopyrite acid mine drainage site in Brazil.</title>
        <authorList>
            <person name="Dall'Agnol H."/>
            <person name="Nancucheo I."/>
            <person name="Johnson B."/>
            <person name="Oliveira R."/>
            <person name="Leite L."/>
            <person name="Pylro V."/>
            <person name="Nunes G.L."/>
            <person name="Tzotzos G."/>
            <person name="Fernandes G.R."/>
            <person name="Dutra J."/>
            <person name="Orellana S.C."/>
            <person name="Oliveira G."/>
        </authorList>
    </citation>
    <scope>NUCLEOTIDE SEQUENCE [LARGE SCALE GENOMIC DNA]</scope>
    <source>
        <strain evidence="3">ITV01</strain>
    </source>
</reference>
<accession>A0A101XQT1</accession>
<organism evidence="2 3">
    <name type="scientific">Ferroacidibacillus organovorans</name>
    <dbReference type="NCBI Taxonomy" id="1765683"/>
    <lineage>
        <taxon>Bacteria</taxon>
        <taxon>Bacillati</taxon>
        <taxon>Bacillota</taxon>
        <taxon>Bacilli</taxon>
        <taxon>Bacillales</taxon>
        <taxon>Alicyclobacillaceae</taxon>
        <taxon>Ferroacidibacillus</taxon>
    </lineage>
</organism>
<keyword evidence="3" id="KW-1185">Reference proteome</keyword>